<dbReference type="CDD" id="cd04301">
    <property type="entry name" value="NAT_SF"/>
    <property type="match status" value="1"/>
</dbReference>
<name>A0A2P7NZH3_9PROT</name>
<dbReference type="PROSITE" id="PS51186">
    <property type="entry name" value="GNAT"/>
    <property type="match status" value="1"/>
</dbReference>
<dbReference type="InterPro" id="IPR041496">
    <property type="entry name" value="YitH/HolE_GNAT"/>
</dbReference>
<proteinExistence type="predicted"/>
<keyword evidence="2" id="KW-0808">Transferase</keyword>
<evidence type="ECO:0000259" key="1">
    <source>
        <dbReference type="PROSITE" id="PS51186"/>
    </source>
</evidence>
<dbReference type="GO" id="GO:0016747">
    <property type="term" value="F:acyltransferase activity, transferring groups other than amino-acyl groups"/>
    <property type="evidence" value="ECO:0007669"/>
    <property type="project" value="InterPro"/>
</dbReference>
<feature type="domain" description="N-acetyltransferase" evidence="1">
    <location>
        <begin position="6"/>
        <end position="149"/>
    </location>
</feature>
<dbReference type="Gene3D" id="3.40.630.30">
    <property type="match status" value="1"/>
</dbReference>
<dbReference type="OrthoDB" id="20916at2"/>
<dbReference type="RefSeq" id="WP_106705264.1">
    <property type="nucleotide sequence ID" value="NZ_PXXU01000001.1"/>
</dbReference>
<dbReference type="SUPFAM" id="SSF55729">
    <property type="entry name" value="Acyl-CoA N-acyltransferases (Nat)"/>
    <property type="match status" value="1"/>
</dbReference>
<sequence>MQKNSLIIKTMTRQDVNIAIDWAVEEEWNPGFHDADCFYAADPNGFLIGLLDNEPVATISSVRYGKSFGFVGLYIVKPKYRGKGYGIQIWKAGLEILGNRIIGLDGVIGQQDNYRKSGFIFAHNNARYQGTGGEYYPFNSNIVPLSTLTFDDICTYDQPFFPDKRREFLRCWINQSQSVALGILSNNKLAGYGVMRLCHNGYKIGPLFADSPEYAEHLFLSLRSHASKGSSVFLDIPAPNEAALDLVKRHNMTISFETARMYKGQNPNLPINRLFGVTTFELG</sequence>
<dbReference type="InterPro" id="IPR016181">
    <property type="entry name" value="Acyl_CoA_acyltransferase"/>
</dbReference>
<protein>
    <submittedName>
        <fullName evidence="2">GNAT family N-acetyltransferase</fullName>
    </submittedName>
</protein>
<keyword evidence="3" id="KW-1185">Reference proteome</keyword>
<evidence type="ECO:0000313" key="3">
    <source>
        <dbReference type="Proteomes" id="UP000241912"/>
    </source>
</evidence>
<reference evidence="2 3" key="1">
    <citation type="submission" date="2018-03" db="EMBL/GenBank/DDBJ databases">
        <title>Draft genome of Nitrosomonas supralitoralis APG5.</title>
        <authorList>
            <person name="Urakawa H."/>
            <person name="Lopez J.V."/>
        </authorList>
    </citation>
    <scope>NUCLEOTIDE SEQUENCE [LARGE SCALE GENOMIC DNA]</scope>
    <source>
        <strain evidence="2 3">APG5</strain>
    </source>
</reference>
<gene>
    <name evidence="2" type="ORF">C7H79_00080</name>
</gene>
<dbReference type="InterPro" id="IPR052729">
    <property type="entry name" value="Acyl/Acetyltrans_Enzymes"/>
</dbReference>
<dbReference type="Gene3D" id="3.40.630.90">
    <property type="match status" value="1"/>
</dbReference>
<dbReference type="Pfam" id="PF18014">
    <property type="entry name" value="Acetyltransf_18"/>
    <property type="match status" value="1"/>
</dbReference>
<evidence type="ECO:0000313" key="2">
    <source>
        <dbReference type="EMBL" id="PSJ18880.1"/>
    </source>
</evidence>
<dbReference type="PANTHER" id="PTHR47237">
    <property type="entry name" value="SLL0310 PROTEIN"/>
    <property type="match status" value="1"/>
</dbReference>
<dbReference type="Proteomes" id="UP000241912">
    <property type="component" value="Unassembled WGS sequence"/>
</dbReference>
<dbReference type="InterPro" id="IPR000182">
    <property type="entry name" value="GNAT_dom"/>
</dbReference>
<dbReference type="Pfam" id="PF00583">
    <property type="entry name" value="Acetyltransf_1"/>
    <property type="match status" value="1"/>
</dbReference>
<accession>A0A2P7NZH3</accession>
<comment type="caution">
    <text evidence="2">The sequence shown here is derived from an EMBL/GenBank/DDBJ whole genome shotgun (WGS) entry which is preliminary data.</text>
</comment>
<dbReference type="PANTHER" id="PTHR47237:SF1">
    <property type="entry name" value="SLL0310 PROTEIN"/>
    <property type="match status" value="1"/>
</dbReference>
<organism evidence="2 3">
    <name type="scientific">Nitrosomonas supralitoralis</name>
    <dbReference type="NCBI Taxonomy" id="2116706"/>
    <lineage>
        <taxon>Bacteria</taxon>
        <taxon>Pseudomonadati</taxon>
        <taxon>Pseudomonadota</taxon>
        <taxon>Betaproteobacteria</taxon>
        <taxon>Nitrosomonadales</taxon>
        <taxon>Nitrosomonadaceae</taxon>
        <taxon>Nitrosomonas</taxon>
    </lineage>
</organism>
<dbReference type="EMBL" id="PXXU01000001">
    <property type="protein sequence ID" value="PSJ18880.1"/>
    <property type="molecule type" value="Genomic_DNA"/>
</dbReference>
<dbReference type="AlphaFoldDB" id="A0A2P7NZH3"/>